<gene>
    <name evidence="5" type="ORF">AB0I59_40480</name>
</gene>
<dbReference type="InterPro" id="IPR020845">
    <property type="entry name" value="AMP-binding_CS"/>
</dbReference>
<feature type="domain" description="AMP-binding enzyme C-terminal" evidence="4">
    <location>
        <begin position="418"/>
        <end position="484"/>
    </location>
</feature>
<dbReference type="Gene3D" id="3.30.300.30">
    <property type="match status" value="1"/>
</dbReference>
<proteinExistence type="inferred from homology"/>
<dbReference type="PANTHER" id="PTHR43201:SF5">
    <property type="entry name" value="MEDIUM-CHAIN ACYL-COA LIGASE ACSF2, MITOCHONDRIAL"/>
    <property type="match status" value="1"/>
</dbReference>
<dbReference type="PANTHER" id="PTHR43201">
    <property type="entry name" value="ACYL-COA SYNTHETASE"/>
    <property type="match status" value="1"/>
</dbReference>
<evidence type="ECO:0000259" key="3">
    <source>
        <dbReference type="Pfam" id="PF00501"/>
    </source>
</evidence>
<evidence type="ECO:0000259" key="4">
    <source>
        <dbReference type="Pfam" id="PF13193"/>
    </source>
</evidence>
<dbReference type="Gene3D" id="3.40.50.12780">
    <property type="entry name" value="N-terminal domain of ligase-like"/>
    <property type="match status" value="1"/>
</dbReference>
<dbReference type="Pfam" id="PF00501">
    <property type="entry name" value="AMP-binding"/>
    <property type="match status" value="1"/>
</dbReference>
<evidence type="ECO:0000313" key="6">
    <source>
        <dbReference type="Proteomes" id="UP001551675"/>
    </source>
</evidence>
<organism evidence="5 6">
    <name type="scientific">Microtetraspora glauca</name>
    <dbReference type="NCBI Taxonomy" id="1996"/>
    <lineage>
        <taxon>Bacteria</taxon>
        <taxon>Bacillati</taxon>
        <taxon>Actinomycetota</taxon>
        <taxon>Actinomycetes</taxon>
        <taxon>Streptosporangiales</taxon>
        <taxon>Streptosporangiaceae</taxon>
        <taxon>Microtetraspora</taxon>
    </lineage>
</organism>
<dbReference type="SUPFAM" id="SSF56801">
    <property type="entry name" value="Acetyl-CoA synthetase-like"/>
    <property type="match status" value="1"/>
</dbReference>
<name>A0ABV3GTF9_MICGL</name>
<dbReference type="RefSeq" id="WP_358142029.1">
    <property type="nucleotide sequence ID" value="NZ_JBFALK010000037.1"/>
</dbReference>
<comment type="similarity">
    <text evidence="1">Belongs to the ATP-dependent AMP-binding enzyme family.</text>
</comment>
<dbReference type="EMBL" id="JBFALK010000037">
    <property type="protein sequence ID" value="MEV0974904.1"/>
    <property type="molecule type" value="Genomic_DNA"/>
</dbReference>
<keyword evidence="2" id="KW-0436">Ligase</keyword>
<accession>A0ABV3GTF9</accession>
<sequence>MITGRLLDGVALGRTGPLADLEAAQRRWPDQPLLRWAEGEWTVSRFASAVRSAAAELHDLGVRPGERVAIMAANSARMLAAQFAVWALGAVEVAVNSELRGWFLQQVLTDSEPGVVVADARFHELLTGCVAPERIVDLARVRIDRDHEADAEGGPVPAPGDLASLLYTSGTTGPSKGVMLPHGYFSNFGAVLSRVLDVGPGDTGFFTMPFFHVDAHIALPLCLQTGSTLAFAPRFSVSSFWEDADRFGATWFGAVGSMLSALITRGRPPAPVLRRIRTILAAPIPDEAYEFFEDELGVPLLQMYGQTEANGPLYSTAERRRRGAVGWSCAGFDVRVAAPDGTEAGAGELGELQTRPRHPHMLTLGYWRRPEATAEAFRDLWFHTGDLVMQDTDGFIWYGGRLTDSLRKRGENISAFDLEHVVRRAPGVRECAALAVRDELGGEDDIKLVLVLDDDAPFDPVSFRDHCTRSLPRFAVPRYVEIVVESALVRGPGTGAIQKHLLPAGITADTIDLMEAAAPAAAD</sequence>
<reference evidence="5 6" key="1">
    <citation type="submission" date="2024-06" db="EMBL/GenBank/DDBJ databases">
        <title>The Natural Products Discovery Center: Release of the First 8490 Sequenced Strains for Exploring Actinobacteria Biosynthetic Diversity.</title>
        <authorList>
            <person name="Kalkreuter E."/>
            <person name="Kautsar S.A."/>
            <person name="Yang D."/>
            <person name="Bader C.D."/>
            <person name="Teijaro C.N."/>
            <person name="Fluegel L."/>
            <person name="Davis C.M."/>
            <person name="Simpson J.R."/>
            <person name="Lauterbach L."/>
            <person name="Steele A.D."/>
            <person name="Gui C."/>
            <person name="Meng S."/>
            <person name="Li G."/>
            <person name="Viehrig K."/>
            <person name="Ye F."/>
            <person name="Su P."/>
            <person name="Kiefer A.F."/>
            <person name="Nichols A."/>
            <person name="Cepeda A.J."/>
            <person name="Yan W."/>
            <person name="Fan B."/>
            <person name="Jiang Y."/>
            <person name="Adhikari A."/>
            <person name="Zheng C.-J."/>
            <person name="Schuster L."/>
            <person name="Cowan T.M."/>
            <person name="Smanski M.J."/>
            <person name="Chevrette M.G."/>
            <person name="De Carvalho L.P.S."/>
            <person name="Shen B."/>
        </authorList>
    </citation>
    <scope>NUCLEOTIDE SEQUENCE [LARGE SCALE GENOMIC DNA]</scope>
    <source>
        <strain evidence="5 6">NPDC050100</strain>
    </source>
</reference>
<dbReference type="InterPro" id="IPR000873">
    <property type="entry name" value="AMP-dep_synth/lig_dom"/>
</dbReference>
<keyword evidence="6" id="KW-1185">Reference proteome</keyword>
<comment type="caution">
    <text evidence="5">The sequence shown here is derived from an EMBL/GenBank/DDBJ whole genome shotgun (WGS) entry which is preliminary data.</text>
</comment>
<evidence type="ECO:0000313" key="5">
    <source>
        <dbReference type="EMBL" id="MEV0974904.1"/>
    </source>
</evidence>
<dbReference type="Pfam" id="PF13193">
    <property type="entry name" value="AMP-binding_C"/>
    <property type="match status" value="1"/>
</dbReference>
<evidence type="ECO:0000256" key="2">
    <source>
        <dbReference type="ARBA" id="ARBA00022598"/>
    </source>
</evidence>
<protein>
    <submittedName>
        <fullName evidence="5">AMP-binding protein</fullName>
    </submittedName>
</protein>
<dbReference type="InterPro" id="IPR042099">
    <property type="entry name" value="ANL_N_sf"/>
</dbReference>
<evidence type="ECO:0000256" key="1">
    <source>
        <dbReference type="ARBA" id="ARBA00006432"/>
    </source>
</evidence>
<feature type="domain" description="AMP-dependent synthetase/ligase" evidence="3">
    <location>
        <begin position="22"/>
        <end position="367"/>
    </location>
</feature>
<dbReference type="PROSITE" id="PS00455">
    <property type="entry name" value="AMP_BINDING"/>
    <property type="match status" value="1"/>
</dbReference>
<dbReference type="InterPro" id="IPR025110">
    <property type="entry name" value="AMP-bd_C"/>
</dbReference>
<dbReference type="Proteomes" id="UP001551675">
    <property type="component" value="Unassembled WGS sequence"/>
</dbReference>
<dbReference type="InterPro" id="IPR045851">
    <property type="entry name" value="AMP-bd_C_sf"/>
</dbReference>